<dbReference type="Pfam" id="PF00226">
    <property type="entry name" value="DnaJ"/>
    <property type="match status" value="1"/>
</dbReference>
<evidence type="ECO:0000256" key="2">
    <source>
        <dbReference type="SAM" id="MobiDB-lite"/>
    </source>
</evidence>
<dbReference type="SMART" id="SM00271">
    <property type="entry name" value="DnaJ"/>
    <property type="match status" value="1"/>
</dbReference>
<dbReference type="PROSITE" id="PS50076">
    <property type="entry name" value="DNAJ_2"/>
    <property type="match status" value="1"/>
</dbReference>
<organism evidence="4 5">
    <name type="scientific">Euplotes crassus</name>
    <dbReference type="NCBI Taxonomy" id="5936"/>
    <lineage>
        <taxon>Eukaryota</taxon>
        <taxon>Sar</taxon>
        <taxon>Alveolata</taxon>
        <taxon>Ciliophora</taxon>
        <taxon>Intramacronucleata</taxon>
        <taxon>Spirotrichea</taxon>
        <taxon>Hypotrichia</taxon>
        <taxon>Euplotida</taxon>
        <taxon>Euplotidae</taxon>
        <taxon>Moneuplotes</taxon>
    </lineage>
</organism>
<accession>A0AAD1XSU1</accession>
<evidence type="ECO:0000256" key="1">
    <source>
        <dbReference type="ARBA" id="ARBA00023186"/>
    </source>
</evidence>
<gene>
    <name evidence="4" type="ORF">ECRASSUSDP1_LOCUS19634</name>
</gene>
<dbReference type="Gene3D" id="1.10.287.110">
    <property type="entry name" value="DnaJ domain"/>
    <property type="match status" value="1"/>
</dbReference>
<dbReference type="SUPFAM" id="SSF46565">
    <property type="entry name" value="Chaperone J-domain"/>
    <property type="match status" value="1"/>
</dbReference>
<feature type="domain" description="J" evidence="3">
    <location>
        <begin position="51"/>
        <end position="121"/>
    </location>
</feature>
<dbReference type="InterPro" id="IPR036869">
    <property type="entry name" value="J_dom_sf"/>
</dbReference>
<sequence>MLSNKCRHFFNYRSCFQTSLSMKLLPQSRGLTFPGQARLFSTAAMKKPDQCYYRTLNLSTTATEKEIKIAYYKMAKKYHPDMLDTNEDRFEALEQEMFKAISEAYTVLSNQKSREEYDKLIMGDFLGRDSQRFYDPTQTRSKNEESKMKNYDTDRSYEEIFNRYDNHREAHKVRTRARTAGWEDLNYKNPDNSRFYKYNIYKRGTSSEHFDTKENHDYYSQPISSRARQNLKPQLRQMMKDIFSTKPDDDLDDDHPRPA</sequence>
<protein>
    <recommendedName>
        <fullName evidence="3">J domain-containing protein</fullName>
    </recommendedName>
</protein>
<dbReference type="Proteomes" id="UP001295684">
    <property type="component" value="Unassembled WGS sequence"/>
</dbReference>
<evidence type="ECO:0000313" key="4">
    <source>
        <dbReference type="EMBL" id="CAI2378239.1"/>
    </source>
</evidence>
<reference evidence="4" key="1">
    <citation type="submission" date="2023-07" db="EMBL/GenBank/DDBJ databases">
        <authorList>
            <consortium name="AG Swart"/>
            <person name="Singh M."/>
            <person name="Singh A."/>
            <person name="Seah K."/>
            <person name="Emmerich C."/>
        </authorList>
    </citation>
    <scope>NUCLEOTIDE SEQUENCE</scope>
    <source>
        <strain evidence="4">DP1</strain>
    </source>
</reference>
<feature type="region of interest" description="Disordered" evidence="2">
    <location>
        <begin position="132"/>
        <end position="151"/>
    </location>
</feature>
<dbReference type="PANTHER" id="PTHR44145:SF3">
    <property type="entry name" value="DNAJ HOMOLOG SUBFAMILY A MEMBER 3, MITOCHONDRIAL"/>
    <property type="match status" value="1"/>
</dbReference>
<dbReference type="PRINTS" id="PR00625">
    <property type="entry name" value="JDOMAIN"/>
</dbReference>
<name>A0AAD1XSU1_EUPCR</name>
<proteinExistence type="predicted"/>
<dbReference type="InterPro" id="IPR051938">
    <property type="entry name" value="Apopto_cytoskel_mod"/>
</dbReference>
<dbReference type="InterPro" id="IPR001623">
    <property type="entry name" value="DnaJ_domain"/>
</dbReference>
<dbReference type="PANTHER" id="PTHR44145">
    <property type="entry name" value="DNAJ HOMOLOG SUBFAMILY A MEMBER 3, MITOCHONDRIAL"/>
    <property type="match status" value="1"/>
</dbReference>
<keyword evidence="5" id="KW-1185">Reference proteome</keyword>
<comment type="caution">
    <text evidence="4">The sequence shown here is derived from an EMBL/GenBank/DDBJ whole genome shotgun (WGS) entry which is preliminary data.</text>
</comment>
<dbReference type="AlphaFoldDB" id="A0AAD1XSU1"/>
<dbReference type="CDD" id="cd06257">
    <property type="entry name" value="DnaJ"/>
    <property type="match status" value="1"/>
</dbReference>
<dbReference type="EMBL" id="CAMPGE010019945">
    <property type="protein sequence ID" value="CAI2378239.1"/>
    <property type="molecule type" value="Genomic_DNA"/>
</dbReference>
<keyword evidence="1" id="KW-0143">Chaperone</keyword>
<feature type="compositionally biased region" description="Basic and acidic residues" evidence="2">
    <location>
        <begin position="141"/>
        <end position="151"/>
    </location>
</feature>
<evidence type="ECO:0000259" key="3">
    <source>
        <dbReference type="PROSITE" id="PS50076"/>
    </source>
</evidence>
<evidence type="ECO:0000313" key="5">
    <source>
        <dbReference type="Proteomes" id="UP001295684"/>
    </source>
</evidence>